<comment type="caution">
    <text evidence="1">The sequence shown here is derived from an EMBL/GenBank/DDBJ whole genome shotgun (WGS) entry which is preliminary data.</text>
</comment>
<dbReference type="STRING" id="1294263.JCM21531_140"/>
<name>W4V0R9_9FIRM</name>
<dbReference type="AlphaFoldDB" id="W4V0R9"/>
<gene>
    <name evidence="1" type="ORF">JCM21531_140</name>
</gene>
<evidence type="ECO:0000313" key="1">
    <source>
        <dbReference type="EMBL" id="GAE86816.1"/>
    </source>
</evidence>
<dbReference type="EMBL" id="BAVR01000001">
    <property type="protein sequence ID" value="GAE86816.1"/>
    <property type="molecule type" value="Genomic_DNA"/>
</dbReference>
<accession>W4V0R9</accession>
<proteinExistence type="predicted"/>
<evidence type="ECO:0000313" key="2">
    <source>
        <dbReference type="Proteomes" id="UP000019109"/>
    </source>
</evidence>
<protein>
    <submittedName>
        <fullName evidence="1">Uncharacterized protein</fullName>
    </submittedName>
</protein>
<sequence length="204" mass="23421">MFSVFLIIYFIFKIMAFNIAENKWEVLTSNYNETQFYKLEEVAKSLITTAPAGRVDEIYDQIADFTYKDGEISEYEAVMLVSLLQKINNNDLLPGRVDEIMSNADIRKFKEISTEIIKLEVMGDSAGYDLAKAIFNVEVGKTNIVEAYETLVKYKINVELRNAVIKLKNTLDNDKNINIITKETGLNRHEIRALFEEIAKKEAI</sequence>
<keyword evidence="2" id="KW-1185">Reference proteome</keyword>
<dbReference type="Proteomes" id="UP000019109">
    <property type="component" value="Unassembled WGS sequence"/>
</dbReference>
<reference evidence="1" key="1">
    <citation type="journal article" date="2014" name="Genome Announc.">
        <title>Draft Genome Sequence of Clostridium straminisolvens Strain JCM 21531T, Isolated from a Cellulose-Degrading Bacterial Community.</title>
        <authorList>
            <person name="Yuki M."/>
            <person name="Oshima K."/>
            <person name="Suda W."/>
            <person name="Sakamoto M."/>
            <person name="Kitamura K."/>
            <person name="Iida T."/>
            <person name="Hattori M."/>
            <person name="Ohkuma M."/>
        </authorList>
    </citation>
    <scope>NUCLEOTIDE SEQUENCE [LARGE SCALE GENOMIC DNA]</scope>
    <source>
        <strain evidence="1">JCM 21531</strain>
    </source>
</reference>
<organism evidence="1 2">
    <name type="scientific">Acetivibrio straminisolvens JCM 21531</name>
    <dbReference type="NCBI Taxonomy" id="1294263"/>
    <lineage>
        <taxon>Bacteria</taxon>
        <taxon>Bacillati</taxon>
        <taxon>Bacillota</taxon>
        <taxon>Clostridia</taxon>
        <taxon>Eubacteriales</taxon>
        <taxon>Oscillospiraceae</taxon>
        <taxon>Acetivibrio</taxon>
    </lineage>
</organism>